<organism evidence="3 4">
    <name type="scientific">Candidatus Dojkabacteria bacterium</name>
    <dbReference type="NCBI Taxonomy" id="2099670"/>
    <lineage>
        <taxon>Bacteria</taxon>
        <taxon>Candidatus Dojkabacteria</taxon>
    </lineage>
</organism>
<dbReference type="GO" id="GO:0016787">
    <property type="term" value="F:hydrolase activity"/>
    <property type="evidence" value="ECO:0007669"/>
    <property type="project" value="UniProtKB-KW"/>
</dbReference>
<evidence type="ECO:0000313" key="3">
    <source>
        <dbReference type="EMBL" id="NLE31164.1"/>
    </source>
</evidence>
<dbReference type="Gene3D" id="2.40.260.10">
    <property type="entry name" value="Sortase"/>
    <property type="match status" value="1"/>
</dbReference>
<keyword evidence="2" id="KW-0812">Transmembrane</keyword>
<name>A0A847EV08_9BACT</name>
<keyword evidence="1" id="KW-0378">Hydrolase</keyword>
<reference evidence="3 4" key="1">
    <citation type="journal article" date="2020" name="Biotechnol. Biofuels">
        <title>New insights from the biogas microbiome by comprehensive genome-resolved metagenomics of nearly 1600 species originating from multiple anaerobic digesters.</title>
        <authorList>
            <person name="Campanaro S."/>
            <person name="Treu L."/>
            <person name="Rodriguez-R L.M."/>
            <person name="Kovalovszki A."/>
            <person name="Ziels R.M."/>
            <person name="Maus I."/>
            <person name="Zhu X."/>
            <person name="Kougias P.G."/>
            <person name="Basile A."/>
            <person name="Luo G."/>
            <person name="Schluter A."/>
            <person name="Konstantinidis K.T."/>
            <person name="Angelidaki I."/>
        </authorList>
    </citation>
    <scope>NUCLEOTIDE SEQUENCE [LARGE SCALE GENOMIC DNA]</scope>
    <source>
        <strain evidence="3">AS06rmzACSIP_421</strain>
    </source>
</reference>
<evidence type="ECO:0000256" key="2">
    <source>
        <dbReference type="SAM" id="Phobius"/>
    </source>
</evidence>
<dbReference type="Pfam" id="PF04203">
    <property type="entry name" value="Sortase"/>
    <property type="match status" value="1"/>
</dbReference>
<protein>
    <submittedName>
        <fullName evidence="3">Sortase</fullName>
    </submittedName>
</protein>
<gene>
    <name evidence="3" type="ORF">GX618_02730</name>
</gene>
<accession>A0A847EV08</accession>
<dbReference type="AlphaFoldDB" id="A0A847EV08"/>
<feature type="transmembrane region" description="Helical" evidence="2">
    <location>
        <begin position="7"/>
        <end position="26"/>
    </location>
</feature>
<sequence>MKKVFKIVITVILIALVIFPLGYFVIYPNYNKVIGPIKRFDIQRSAKELTFQILTQLVPTKDRVLGVALESPNHTSIEESIGKDTVLESKILEELETKILINSIEVDGAVYEGLDSHTMDKGFWHFPISSLPGQKGNIVIIGHRYLKLPPNKDTFFNLDKVKVGDRIEVAQSNASYTYIVTETKVVEKNDISVLADFSDWRITLITCEPLWSSNQRLVIVGKLDKLYKNT</sequence>
<dbReference type="SUPFAM" id="SSF63817">
    <property type="entry name" value="Sortase"/>
    <property type="match status" value="1"/>
</dbReference>
<keyword evidence="2" id="KW-1133">Transmembrane helix</keyword>
<comment type="caution">
    <text evidence="3">The sequence shown here is derived from an EMBL/GenBank/DDBJ whole genome shotgun (WGS) entry which is preliminary data.</text>
</comment>
<dbReference type="InterPro" id="IPR005754">
    <property type="entry name" value="Sortase"/>
</dbReference>
<dbReference type="Proteomes" id="UP000554004">
    <property type="component" value="Unassembled WGS sequence"/>
</dbReference>
<keyword evidence="2" id="KW-0472">Membrane</keyword>
<dbReference type="InterPro" id="IPR023365">
    <property type="entry name" value="Sortase_dom-sf"/>
</dbReference>
<evidence type="ECO:0000256" key="1">
    <source>
        <dbReference type="ARBA" id="ARBA00022801"/>
    </source>
</evidence>
<dbReference type="NCBIfam" id="TIGR01076">
    <property type="entry name" value="sortase_fam"/>
    <property type="match status" value="1"/>
</dbReference>
<evidence type="ECO:0000313" key="4">
    <source>
        <dbReference type="Proteomes" id="UP000554004"/>
    </source>
</evidence>
<dbReference type="EMBL" id="JAAZAL010000102">
    <property type="protein sequence ID" value="NLE31164.1"/>
    <property type="molecule type" value="Genomic_DNA"/>
</dbReference>
<proteinExistence type="predicted"/>